<dbReference type="OrthoDB" id="3852249at2759"/>
<evidence type="ECO:0000313" key="3">
    <source>
        <dbReference type="Proteomes" id="UP000011715"/>
    </source>
</evidence>
<accession>A0A0C4DUM0</accession>
<dbReference type="EnsemblFungi" id="MAPG_03660T0">
    <property type="protein sequence ID" value="MAPG_03660T0"/>
    <property type="gene ID" value="MAPG_03660"/>
</dbReference>
<evidence type="ECO:0000313" key="2">
    <source>
        <dbReference type="EnsemblFungi" id="MAPG_03660T0"/>
    </source>
</evidence>
<evidence type="ECO:0000313" key="1">
    <source>
        <dbReference type="EMBL" id="KLU84620.1"/>
    </source>
</evidence>
<dbReference type="eggNOG" id="ENOG502SQW0">
    <property type="taxonomic scope" value="Eukaryota"/>
</dbReference>
<dbReference type="EMBL" id="GL876968">
    <property type="protein sequence ID" value="KLU84620.1"/>
    <property type="molecule type" value="Genomic_DNA"/>
</dbReference>
<name>A0A0C4DUM0_MAGP6</name>
<dbReference type="InterPro" id="IPR046486">
    <property type="entry name" value="DUF6579"/>
</dbReference>
<dbReference type="EMBL" id="ADBL01000873">
    <property type="status" value="NOT_ANNOTATED_CDS"/>
    <property type="molecule type" value="Genomic_DNA"/>
</dbReference>
<reference evidence="1" key="1">
    <citation type="submission" date="2010-05" db="EMBL/GenBank/DDBJ databases">
        <title>The Genome Sequence of Magnaporthe poae strain ATCC 64411.</title>
        <authorList>
            <consortium name="The Broad Institute Genome Sequencing Platform"/>
            <consortium name="Broad Institute Genome Sequencing Center for Infectious Disease"/>
            <person name="Ma L.-J."/>
            <person name="Dead R."/>
            <person name="Young S."/>
            <person name="Zeng Q."/>
            <person name="Koehrsen M."/>
            <person name="Alvarado L."/>
            <person name="Berlin A."/>
            <person name="Chapman S.B."/>
            <person name="Chen Z."/>
            <person name="Freedman E."/>
            <person name="Gellesch M."/>
            <person name="Goldberg J."/>
            <person name="Griggs A."/>
            <person name="Gujja S."/>
            <person name="Heilman E.R."/>
            <person name="Heiman D."/>
            <person name="Hepburn T."/>
            <person name="Howarth C."/>
            <person name="Jen D."/>
            <person name="Larson L."/>
            <person name="Mehta T."/>
            <person name="Neiman D."/>
            <person name="Pearson M."/>
            <person name="Roberts A."/>
            <person name="Saif S."/>
            <person name="Shea T."/>
            <person name="Shenoy N."/>
            <person name="Sisk P."/>
            <person name="Stolte C."/>
            <person name="Sykes S."/>
            <person name="Walk T."/>
            <person name="White J."/>
            <person name="Yandava C."/>
            <person name="Haas B."/>
            <person name="Nusbaum C."/>
            <person name="Birren B."/>
        </authorList>
    </citation>
    <scope>NUCLEOTIDE SEQUENCE</scope>
    <source>
        <strain evidence="1">ATCC 64411</strain>
    </source>
</reference>
<reference evidence="1" key="3">
    <citation type="submission" date="2011-03" db="EMBL/GenBank/DDBJ databases">
        <title>Annotation of Magnaporthe poae ATCC 64411.</title>
        <authorList>
            <person name="Ma L.-J."/>
            <person name="Dead R."/>
            <person name="Young S.K."/>
            <person name="Zeng Q."/>
            <person name="Gargeya S."/>
            <person name="Fitzgerald M."/>
            <person name="Haas B."/>
            <person name="Abouelleil A."/>
            <person name="Alvarado L."/>
            <person name="Arachchi H.M."/>
            <person name="Berlin A."/>
            <person name="Brown A."/>
            <person name="Chapman S.B."/>
            <person name="Chen Z."/>
            <person name="Dunbar C."/>
            <person name="Freedman E."/>
            <person name="Gearin G."/>
            <person name="Gellesch M."/>
            <person name="Goldberg J."/>
            <person name="Griggs A."/>
            <person name="Gujja S."/>
            <person name="Heiman D."/>
            <person name="Howarth C."/>
            <person name="Larson L."/>
            <person name="Lui A."/>
            <person name="MacDonald P.J.P."/>
            <person name="Mehta T."/>
            <person name="Montmayeur A."/>
            <person name="Murphy C."/>
            <person name="Neiman D."/>
            <person name="Pearson M."/>
            <person name="Priest M."/>
            <person name="Roberts A."/>
            <person name="Saif S."/>
            <person name="Shea T."/>
            <person name="Shenoy N."/>
            <person name="Sisk P."/>
            <person name="Stolte C."/>
            <person name="Sykes S."/>
            <person name="Yandava C."/>
            <person name="Wortman J."/>
            <person name="Nusbaum C."/>
            <person name="Birren B."/>
        </authorList>
    </citation>
    <scope>NUCLEOTIDE SEQUENCE</scope>
    <source>
        <strain evidence="1">ATCC 64411</strain>
    </source>
</reference>
<organism evidence="2 3">
    <name type="scientific">Magnaporthiopsis poae (strain ATCC 64411 / 73-15)</name>
    <name type="common">Kentucky bluegrass fungus</name>
    <name type="synonym">Magnaporthe poae</name>
    <dbReference type="NCBI Taxonomy" id="644358"/>
    <lineage>
        <taxon>Eukaryota</taxon>
        <taxon>Fungi</taxon>
        <taxon>Dikarya</taxon>
        <taxon>Ascomycota</taxon>
        <taxon>Pezizomycotina</taxon>
        <taxon>Sordariomycetes</taxon>
        <taxon>Sordariomycetidae</taxon>
        <taxon>Magnaporthales</taxon>
        <taxon>Magnaporthaceae</taxon>
        <taxon>Magnaporthiopsis</taxon>
    </lineage>
</organism>
<reference evidence="2" key="5">
    <citation type="submission" date="2015-06" db="UniProtKB">
        <authorList>
            <consortium name="EnsemblFungi"/>
        </authorList>
    </citation>
    <scope>IDENTIFICATION</scope>
    <source>
        <strain evidence="2">ATCC 64411</strain>
    </source>
</reference>
<keyword evidence="3" id="KW-1185">Reference proteome</keyword>
<dbReference type="OMA" id="WERMADA"/>
<dbReference type="Pfam" id="PF20219">
    <property type="entry name" value="DUF6579"/>
    <property type="match status" value="1"/>
</dbReference>
<dbReference type="AlphaFoldDB" id="A0A0C4DUM0"/>
<gene>
    <name evidence="1" type="ORF">MAPG_03660</name>
</gene>
<dbReference type="VEuPathDB" id="FungiDB:MAPG_03660"/>
<reference evidence="2" key="4">
    <citation type="journal article" date="2015" name="G3 (Bethesda)">
        <title>Genome sequences of three phytopathogenic species of the Magnaporthaceae family of fungi.</title>
        <authorList>
            <person name="Okagaki L.H."/>
            <person name="Nunes C.C."/>
            <person name="Sailsbery J."/>
            <person name="Clay B."/>
            <person name="Brown D."/>
            <person name="John T."/>
            <person name="Oh Y."/>
            <person name="Young N."/>
            <person name="Fitzgerald M."/>
            <person name="Haas B.J."/>
            <person name="Zeng Q."/>
            <person name="Young S."/>
            <person name="Adiconis X."/>
            <person name="Fan L."/>
            <person name="Levin J.Z."/>
            <person name="Mitchell T.K."/>
            <person name="Okubara P.A."/>
            <person name="Farman M.L."/>
            <person name="Kohn L.M."/>
            <person name="Birren B."/>
            <person name="Ma L.-J."/>
            <person name="Dean R.A."/>
        </authorList>
    </citation>
    <scope>NUCLEOTIDE SEQUENCE</scope>
    <source>
        <strain evidence="2">ATCC 64411 / 73-15</strain>
    </source>
</reference>
<reference evidence="3" key="2">
    <citation type="submission" date="2010-05" db="EMBL/GenBank/DDBJ databases">
        <title>The genome sequence of Magnaporthe poae strain ATCC 64411.</title>
        <authorList>
            <person name="Ma L.-J."/>
            <person name="Dead R."/>
            <person name="Young S."/>
            <person name="Zeng Q."/>
            <person name="Koehrsen M."/>
            <person name="Alvarado L."/>
            <person name="Berlin A."/>
            <person name="Chapman S.B."/>
            <person name="Chen Z."/>
            <person name="Freedman E."/>
            <person name="Gellesch M."/>
            <person name="Goldberg J."/>
            <person name="Griggs A."/>
            <person name="Gujja S."/>
            <person name="Heilman E.R."/>
            <person name="Heiman D."/>
            <person name="Hepburn T."/>
            <person name="Howarth C."/>
            <person name="Jen D."/>
            <person name="Larson L."/>
            <person name="Mehta T."/>
            <person name="Neiman D."/>
            <person name="Pearson M."/>
            <person name="Roberts A."/>
            <person name="Saif S."/>
            <person name="Shea T."/>
            <person name="Shenoy N."/>
            <person name="Sisk P."/>
            <person name="Stolte C."/>
            <person name="Sykes S."/>
            <person name="Walk T."/>
            <person name="White J."/>
            <person name="Yandava C."/>
            <person name="Haas B."/>
            <person name="Nusbaum C."/>
            <person name="Birren B."/>
        </authorList>
    </citation>
    <scope>NUCLEOTIDE SEQUENCE [LARGE SCALE GENOMIC DNA]</scope>
    <source>
        <strain evidence="3">ATCC 64411 / 73-15</strain>
    </source>
</reference>
<sequence length="383" mass="42030">MSSKILREILRKLLSKENARHVLDAINTVSNGVNTALAVYGSSSPEVRELKVVESILNDLLKQQEDGTDAVKTAISEHAEAIELLRQAHLAAASAVQTGTGDLTDALHQISDDLRGFTRASVVNQLVNAGSLLTNAAAVAHIKKLAEEAARIGDSLERISDNVYSVNARGEKFPQHVHSFVRSMIEKHRTAEAKPPSQPHFFVVFNQSTTWHAHFDNLNRQDPLGPAFLGYSHDLDELFAFIVDEARPKLGPLPIIHILVPSIGRVAITEPLTFPESAGPVHMTGQLDDDGLPFLYVCMPLARDKQNLNHIGLLNRKPRWVLEQEVGLCLPFFGNSLSTRLDPVIFDDPAYQTRTSTSLLLYNSAYFPAPAQPPRVLGVARAA</sequence>
<dbReference type="Proteomes" id="UP000011715">
    <property type="component" value="Unassembled WGS sequence"/>
</dbReference>
<protein>
    <submittedName>
        <fullName evidence="1 2">Uncharacterized protein</fullName>
    </submittedName>
</protein>
<proteinExistence type="predicted"/>